<evidence type="ECO:0000313" key="2">
    <source>
        <dbReference type="Proteomes" id="UP000243065"/>
    </source>
</evidence>
<sequence length="305" mass="34976">MKRYISFIISFAFAFLLWLIVNLNGEYEDSFKARILIKNLRPEKAIKNDYPEFVNIRLKGRGWKILPFYFLSKPHVSIDLSNIHKTLHLNLLNNPRVQISLPKDVNFVGIEPDTLSFELEQRMEKKVPVVLSYELKNENNSFAYPPKIFPDSVVVSGPESMVSKIDSVFTDKILIDKIGQEVNTKVKILNPNQKLIKISSDFAQVKFLVEQIVEREFVVAVHVTGIPADKEVILFPPDIKVVVRGTISKVVPLELDKDTVIKVFVSYHDVLNDKTGLVKPQIILPEYLKLVSFSPEGLEYIIRQK</sequence>
<dbReference type="Proteomes" id="UP000243065">
    <property type="component" value="Unassembled WGS sequence"/>
</dbReference>
<dbReference type="Gene3D" id="2.170.120.30">
    <property type="match status" value="1"/>
</dbReference>
<protein>
    <recommendedName>
        <fullName evidence="3">YbbR-like protein</fullName>
    </recommendedName>
</protein>
<dbReference type="PANTHER" id="PTHR37804">
    <property type="entry name" value="CDAA REGULATORY PROTEIN CDAR"/>
    <property type="match status" value="1"/>
</dbReference>
<dbReference type="EMBL" id="CZVU01000044">
    <property type="protein sequence ID" value="CUT02059.1"/>
    <property type="molecule type" value="Genomic_DNA"/>
</dbReference>
<dbReference type="PANTHER" id="PTHR37804:SF1">
    <property type="entry name" value="CDAA REGULATORY PROTEIN CDAR"/>
    <property type="match status" value="1"/>
</dbReference>
<dbReference type="RefSeq" id="WP_072150446.1">
    <property type="nucleotide sequence ID" value="NZ_CZVU01000044.1"/>
</dbReference>
<dbReference type="Gene3D" id="2.170.120.40">
    <property type="entry name" value="YbbR-like domain"/>
    <property type="match status" value="1"/>
</dbReference>
<keyword evidence="2" id="KW-1185">Reference proteome</keyword>
<dbReference type="InterPro" id="IPR053154">
    <property type="entry name" value="c-di-AMP_regulator"/>
</dbReference>
<accession>A0A656D7M3</accession>
<reference evidence="1 2" key="1">
    <citation type="submission" date="2015-11" db="EMBL/GenBank/DDBJ databases">
        <authorList>
            <person name="Varghese N."/>
        </authorList>
    </citation>
    <scope>NUCLEOTIDE SEQUENCE [LARGE SCALE GENOMIC DNA]</scope>
    <source>
        <strain evidence="1 2">JGI-24</strain>
    </source>
</reference>
<name>A0A656D7M3_KRYT1</name>
<dbReference type="Pfam" id="PF07949">
    <property type="entry name" value="YbbR"/>
    <property type="match status" value="1"/>
</dbReference>
<dbReference type="AlphaFoldDB" id="A0A656D7M3"/>
<organism evidence="1 2">
    <name type="scientific">Kryptobacter tengchongensis</name>
    <dbReference type="NCBI Taxonomy" id="1643429"/>
    <lineage>
        <taxon>Bacteria</taxon>
        <taxon>Pseudomonadati</taxon>
        <taxon>Candidatus Kryptoniota</taxon>
        <taxon>Candidatus Kryptobacter</taxon>
    </lineage>
</organism>
<gene>
    <name evidence="1" type="ORF">JGI24_01054</name>
</gene>
<evidence type="ECO:0008006" key="3">
    <source>
        <dbReference type="Google" id="ProtNLM"/>
    </source>
</evidence>
<dbReference type="InterPro" id="IPR012505">
    <property type="entry name" value="YbbR"/>
</dbReference>
<proteinExistence type="predicted"/>
<dbReference type="OrthoDB" id="9812585at2"/>
<evidence type="ECO:0000313" key="1">
    <source>
        <dbReference type="EMBL" id="CUT02059.1"/>
    </source>
</evidence>